<dbReference type="Gene3D" id="3.40.190.10">
    <property type="entry name" value="Periplasmic binding protein-like II"/>
    <property type="match status" value="2"/>
</dbReference>
<organism evidence="3 4">
    <name type="scientific">Undibacterium macrobrachii</name>
    <dbReference type="NCBI Taxonomy" id="1119058"/>
    <lineage>
        <taxon>Bacteria</taxon>
        <taxon>Pseudomonadati</taxon>
        <taxon>Pseudomonadota</taxon>
        <taxon>Betaproteobacteria</taxon>
        <taxon>Burkholderiales</taxon>
        <taxon>Oxalobacteraceae</taxon>
        <taxon>Undibacterium</taxon>
    </lineage>
</organism>
<sequence length="349" mass="39615">MRLYLADIPAFNILNLGFLNLKFSNHCEHFAKLAQDRLLSIRIFFITACLAILSSIANIATAQTSTTATENTKPTAQKNSMGKSTAPIPIRIQDLEKTGDPIASYIVEILQLAITKSGEPYYIVKSKEAPVPQARQIVEMSQNLGKLDVIWTMTSDERERQILPIRIPIDKGFFGWRIAFVHRDQPLLLSKVKQISDLAKFRAGQGALWPDTDILRSNGLPVITGADESLANMLRAKRFDYFPRPVIAIWNEKKNPAYQDFEIDTTFILHYPTAFYFFVAPNQKKLAADLTLGLERAVADGSFERIFNKFFQGFIRSANIKYRVIFELKNPLIKEGSLPLQNTKLWFKP</sequence>
<gene>
    <name evidence="3" type="ORF">GCM10011282_17220</name>
</gene>
<evidence type="ECO:0000256" key="2">
    <source>
        <dbReference type="SAM" id="Phobius"/>
    </source>
</evidence>
<proteinExistence type="predicted"/>
<protein>
    <recommendedName>
        <fullName evidence="5">Solute-binding protein family 3/N-terminal domain-containing protein</fullName>
    </recommendedName>
</protein>
<evidence type="ECO:0000313" key="4">
    <source>
        <dbReference type="Proteomes" id="UP000620127"/>
    </source>
</evidence>
<reference evidence="4" key="1">
    <citation type="journal article" date="2019" name="Int. J. Syst. Evol. Microbiol.">
        <title>The Global Catalogue of Microorganisms (GCM) 10K type strain sequencing project: providing services to taxonomists for standard genome sequencing and annotation.</title>
        <authorList>
            <consortium name="The Broad Institute Genomics Platform"/>
            <consortium name="The Broad Institute Genome Sequencing Center for Infectious Disease"/>
            <person name="Wu L."/>
            <person name="Ma J."/>
        </authorList>
    </citation>
    <scope>NUCLEOTIDE SEQUENCE [LARGE SCALE GENOMIC DNA]</scope>
    <source>
        <strain evidence="4">KCTC 23916</strain>
    </source>
</reference>
<dbReference type="EMBL" id="BMYT01000002">
    <property type="protein sequence ID" value="GGX11366.1"/>
    <property type="molecule type" value="Genomic_DNA"/>
</dbReference>
<comment type="caution">
    <text evidence="3">The sequence shown here is derived from an EMBL/GenBank/DDBJ whole genome shotgun (WGS) entry which is preliminary data.</text>
</comment>
<dbReference type="Proteomes" id="UP000620127">
    <property type="component" value="Unassembled WGS sequence"/>
</dbReference>
<name>A0ABQ2XDF9_9BURK</name>
<keyword evidence="2" id="KW-1133">Transmembrane helix</keyword>
<keyword evidence="4" id="KW-1185">Reference proteome</keyword>
<feature type="transmembrane region" description="Helical" evidence="2">
    <location>
        <begin position="39"/>
        <end position="60"/>
    </location>
</feature>
<evidence type="ECO:0000256" key="1">
    <source>
        <dbReference type="SAM" id="MobiDB-lite"/>
    </source>
</evidence>
<keyword evidence="2" id="KW-0812">Transmembrane</keyword>
<keyword evidence="2" id="KW-0472">Membrane</keyword>
<accession>A0ABQ2XDF9</accession>
<feature type="region of interest" description="Disordered" evidence="1">
    <location>
        <begin position="64"/>
        <end position="84"/>
    </location>
</feature>
<dbReference type="SUPFAM" id="SSF53850">
    <property type="entry name" value="Periplasmic binding protein-like II"/>
    <property type="match status" value="1"/>
</dbReference>
<dbReference type="RefSeq" id="WP_189345702.1">
    <property type="nucleotide sequence ID" value="NZ_BMYT01000002.1"/>
</dbReference>
<evidence type="ECO:0008006" key="5">
    <source>
        <dbReference type="Google" id="ProtNLM"/>
    </source>
</evidence>
<evidence type="ECO:0000313" key="3">
    <source>
        <dbReference type="EMBL" id="GGX11366.1"/>
    </source>
</evidence>
<feature type="compositionally biased region" description="Polar residues" evidence="1">
    <location>
        <begin position="73"/>
        <end position="83"/>
    </location>
</feature>